<dbReference type="InterPro" id="IPR058130">
    <property type="entry name" value="PEA_transf_C"/>
</dbReference>
<keyword evidence="3 9" id="KW-0808">Transferase</keyword>
<feature type="transmembrane region" description="Helical" evidence="7">
    <location>
        <begin position="28"/>
        <end position="49"/>
    </location>
</feature>
<dbReference type="GO" id="GO:0009244">
    <property type="term" value="P:lipopolysaccharide core region biosynthetic process"/>
    <property type="evidence" value="ECO:0007669"/>
    <property type="project" value="TreeGrafter"/>
</dbReference>
<dbReference type="InterPro" id="IPR000917">
    <property type="entry name" value="Sulfatase_N"/>
</dbReference>
<evidence type="ECO:0000256" key="2">
    <source>
        <dbReference type="ARBA" id="ARBA00022475"/>
    </source>
</evidence>
<keyword evidence="5 7" id="KW-1133">Transmembrane helix</keyword>
<dbReference type="EMBL" id="CP123872">
    <property type="protein sequence ID" value="WND02754.1"/>
    <property type="molecule type" value="Genomic_DNA"/>
</dbReference>
<dbReference type="SUPFAM" id="SSF53649">
    <property type="entry name" value="Alkaline phosphatase-like"/>
    <property type="match status" value="1"/>
</dbReference>
<dbReference type="Gene3D" id="3.40.720.10">
    <property type="entry name" value="Alkaline Phosphatase, subunit A"/>
    <property type="match status" value="1"/>
</dbReference>
<evidence type="ECO:0000313" key="10">
    <source>
        <dbReference type="Proteomes" id="UP001268683"/>
    </source>
</evidence>
<evidence type="ECO:0000313" key="9">
    <source>
        <dbReference type="EMBL" id="WND02754.1"/>
    </source>
</evidence>
<organism evidence="9 10">
    <name type="scientific">Temperatibacter marinus</name>
    <dbReference type="NCBI Taxonomy" id="1456591"/>
    <lineage>
        <taxon>Bacteria</taxon>
        <taxon>Pseudomonadati</taxon>
        <taxon>Pseudomonadota</taxon>
        <taxon>Alphaproteobacteria</taxon>
        <taxon>Kordiimonadales</taxon>
        <taxon>Temperatibacteraceae</taxon>
        <taxon>Temperatibacter</taxon>
    </lineage>
</organism>
<dbReference type="GO" id="GO:0016776">
    <property type="term" value="F:phosphotransferase activity, phosphate group as acceptor"/>
    <property type="evidence" value="ECO:0007669"/>
    <property type="project" value="TreeGrafter"/>
</dbReference>
<evidence type="ECO:0000256" key="7">
    <source>
        <dbReference type="SAM" id="Phobius"/>
    </source>
</evidence>
<evidence type="ECO:0000259" key="8">
    <source>
        <dbReference type="Pfam" id="PF00884"/>
    </source>
</evidence>
<keyword evidence="4 7" id="KW-0812">Transmembrane</keyword>
<dbReference type="GO" id="GO:0005886">
    <property type="term" value="C:plasma membrane"/>
    <property type="evidence" value="ECO:0007669"/>
    <property type="project" value="UniProtKB-SubCell"/>
</dbReference>
<dbReference type="KEGG" id="tmk:QGN29_00020"/>
<dbReference type="AlphaFoldDB" id="A0AA52H9C0"/>
<dbReference type="CDD" id="cd16017">
    <property type="entry name" value="LptA"/>
    <property type="match status" value="1"/>
</dbReference>
<evidence type="ECO:0000256" key="1">
    <source>
        <dbReference type="ARBA" id="ARBA00004651"/>
    </source>
</evidence>
<sequence length="523" mass="58976">MNYKLLILPLTILTYCILINLAKFDASIVKGLIHIAFQSCLLLGLFTLVKRKGIRLTLALVLSAELFTQLTYQSSLSVSLIMSLLNTSLGEVISFISYNSLQILTIGLFLFSITAAPSQQRQSISYLLTFVGILYVFMPLGISSNNLFSSDHYKSYLKTGMARGFSERYTKIEYAIHEDIGGRLPAIKSIRGIMDSLVLFSRQVNIESSWSHVTSSRNGKDLLVIGIGEALRADNLGIYGYSRQTTPLLSQRINTLDLFKNTYAAGTNTWSSIPAILTKMNQTPDLSKSIINLAKDAGYTTYWISNHAKVSRWDFSVSALAGQADHSFFFSTDEGGEVYDEALLKTLKTMLVKRDDKSLFILHFYGSHMSFEDRYPKNFSKFRGENSSLDRYDNSILYTDYVQDKIIDLVAAEKGKYLFFADHGLTSPEGKIPLRHDVRKSPDPNSLKVPFFTFPKEEFLTSLHEKEAISLYYFECIFSRWAAITAPDLQANKHCETKSGDQDIQFLDSNLKLHTISSQKKSH</sequence>
<proteinExistence type="predicted"/>
<comment type="subcellular location">
    <subcellularLocation>
        <location evidence="1">Cell membrane</location>
        <topology evidence="1">Multi-pass membrane protein</topology>
    </subcellularLocation>
</comment>
<evidence type="ECO:0000256" key="5">
    <source>
        <dbReference type="ARBA" id="ARBA00022989"/>
    </source>
</evidence>
<evidence type="ECO:0000256" key="4">
    <source>
        <dbReference type="ARBA" id="ARBA00022692"/>
    </source>
</evidence>
<feature type="transmembrane region" description="Helical" evidence="7">
    <location>
        <begin position="92"/>
        <end position="111"/>
    </location>
</feature>
<dbReference type="Pfam" id="PF00884">
    <property type="entry name" value="Sulfatase"/>
    <property type="match status" value="1"/>
</dbReference>
<protein>
    <submittedName>
        <fullName evidence="9">Phosphoethanolamine transferase</fullName>
    </submittedName>
</protein>
<accession>A0AA52H9C0</accession>
<dbReference type="InterPro" id="IPR040423">
    <property type="entry name" value="PEA_transferase"/>
</dbReference>
<dbReference type="PANTHER" id="PTHR30443:SF0">
    <property type="entry name" value="PHOSPHOETHANOLAMINE TRANSFERASE EPTA"/>
    <property type="match status" value="1"/>
</dbReference>
<dbReference type="InterPro" id="IPR017850">
    <property type="entry name" value="Alkaline_phosphatase_core_sf"/>
</dbReference>
<keyword evidence="6 7" id="KW-0472">Membrane</keyword>
<feature type="transmembrane region" description="Helical" evidence="7">
    <location>
        <begin position="56"/>
        <end position="72"/>
    </location>
</feature>
<gene>
    <name evidence="9" type="ORF">QGN29_00020</name>
</gene>
<feature type="transmembrane region" description="Helical" evidence="7">
    <location>
        <begin position="123"/>
        <end position="142"/>
    </location>
</feature>
<reference evidence="9" key="1">
    <citation type="submission" date="2023-04" db="EMBL/GenBank/DDBJ databases">
        <title>Complete genome sequence of Temperatibacter marinus.</title>
        <authorList>
            <person name="Rong J.-C."/>
            <person name="Yi M.-L."/>
            <person name="Zhao Q."/>
        </authorList>
    </citation>
    <scope>NUCLEOTIDE SEQUENCE</scope>
    <source>
        <strain evidence="9">NBRC 110045</strain>
    </source>
</reference>
<evidence type="ECO:0000256" key="6">
    <source>
        <dbReference type="ARBA" id="ARBA00023136"/>
    </source>
</evidence>
<evidence type="ECO:0000256" key="3">
    <source>
        <dbReference type="ARBA" id="ARBA00022679"/>
    </source>
</evidence>
<dbReference type="PANTHER" id="PTHR30443">
    <property type="entry name" value="INNER MEMBRANE PROTEIN"/>
    <property type="match status" value="1"/>
</dbReference>
<keyword evidence="2" id="KW-1003">Cell membrane</keyword>
<dbReference type="RefSeq" id="WP_310798592.1">
    <property type="nucleotide sequence ID" value="NZ_CP123872.1"/>
</dbReference>
<dbReference type="Proteomes" id="UP001268683">
    <property type="component" value="Chromosome"/>
</dbReference>
<keyword evidence="10" id="KW-1185">Reference proteome</keyword>
<feature type="domain" description="Sulfatase N-terminal" evidence="8">
    <location>
        <begin position="224"/>
        <end position="461"/>
    </location>
</feature>
<name>A0AA52H9C0_9PROT</name>